<dbReference type="GO" id="GO:0005524">
    <property type="term" value="F:ATP binding"/>
    <property type="evidence" value="ECO:0007669"/>
    <property type="project" value="UniProtKB-KW"/>
</dbReference>
<evidence type="ECO:0000256" key="1">
    <source>
        <dbReference type="ARBA" id="ARBA00008069"/>
    </source>
</evidence>
<gene>
    <name evidence="10 12" type="primary">gatA</name>
    <name evidence="12" type="ORF">GP480_00995</name>
</gene>
<dbReference type="Pfam" id="PF01425">
    <property type="entry name" value="Amidase"/>
    <property type="match status" value="1"/>
</dbReference>
<evidence type="ECO:0000256" key="3">
    <source>
        <dbReference type="ARBA" id="ARBA00012739"/>
    </source>
</evidence>
<keyword evidence="6 10" id="KW-0547">Nucleotide-binding</keyword>
<dbReference type="NCBIfam" id="TIGR00132">
    <property type="entry name" value="gatA"/>
    <property type="match status" value="1"/>
</dbReference>
<dbReference type="InterPro" id="IPR036928">
    <property type="entry name" value="AS_sf"/>
</dbReference>
<feature type="active site" description="Charge relay system" evidence="10">
    <location>
        <position position="159"/>
    </location>
</feature>
<dbReference type="GO" id="GO:0006412">
    <property type="term" value="P:translation"/>
    <property type="evidence" value="ECO:0007669"/>
    <property type="project" value="UniProtKB-UniRule"/>
</dbReference>
<dbReference type="PANTHER" id="PTHR11895:SF151">
    <property type="entry name" value="GLUTAMYL-TRNA(GLN) AMIDOTRANSFERASE SUBUNIT A"/>
    <property type="match status" value="1"/>
</dbReference>
<evidence type="ECO:0000256" key="10">
    <source>
        <dbReference type="HAMAP-Rule" id="MF_00120"/>
    </source>
</evidence>
<evidence type="ECO:0000256" key="9">
    <source>
        <dbReference type="ARBA" id="ARBA00047407"/>
    </source>
</evidence>
<feature type="active site" description="Acyl-ester intermediate" evidence="10">
    <location>
        <position position="183"/>
    </location>
</feature>
<dbReference type="EC" id="6.3.5.7" evidence="3 10"/>
<dbReference type="KEGG" id="nef:GP480_00995"/>
<keyword evidence="7 10" id="KW-0067">ATP-binding</keyword>
<keyword evidence="13" id="KW-1185">Reference proteome</keyword>
<keyword evidence="12" id="KW-0808">Transferase</keyword>
<proteinExistence type="inferred from homology"/>
<dbReference type="Gene3D" id="3.90.1300.10">
    <property type="entry name" value="Amidase signature (AS) domain"/>
    <property type="match status" value="1"/>
</dbReference>
<comment type="catalytic activity">
    <reaction evidence="9 10">
        <text>L-glutamyl-tRNA(Gln) + L-glutamine + ATP + H2O = L-glutaminyl-tRNA(Gln) + L-glutamate + ADP + phosphate + H(+)</text>
        <dbReference type="Rhea" id="RHEA:17521"/>
        <dbReference type="Rhea" id="RHEA-COMP:9681"/>
        <dbReference type="Rhea" id="RHEA-COMP:9684"/>
        <dbReference type="ChEBI" id="CHEBI:15377"/>
        <dbReference type="ChEBI" id="CHEBI:15378"/>
        <dbReference type="ChEBI" id="CHEBI:29985"/>
        <dbReference type="ChEBI" id="CHEBI:30616"/>
        <dbReference type="ChEBI" id="CHEBI:43474"/>
        <dbReference type="ChEBI" id="CHEBI:58359"/>
        <dbReference type="ChEBI" id="CHEBI:78520"/>
        <dbReference type="ChEBI" id="CHEBI:78521"/>
        <dbReference type="ChEBI" id="CHEBI:456216"/>
        <dbReference type="EC" id="6.3.5.7"/>
    </reaction>
</comment>
<dbReference type="SUPFAM" id="SSF75304">
    <property type="entry name" value="Amidase signature (AS) enzymes"/>
    <property type="match status" value="1"/>
</dbReference>
<dbReference type="PANTHER" id="PTHR11895">
    <property type="entry name" value="TRANSAMIDASE"/>
    <property type="match status" value="1"/>
</dbReference>
<evidence type="ECO:0000256" key="7">
    <source>
        <dbReference type="ARBA" id="ARBA00022840"/>
    </source>
</evidence>
<dbReference type="GO" id="GO:0030956">
    <property type="term" value="C:glutamyl-tRNA(Gln) amidotransferase complex"/>
    <property type="evidence" value="ECO:0007669"/>
    <property type="project" value="InterPro"/>
</dbReference>
<evidence type="ECO:0000313" key="13">
    <source>
        <dbReference type="Proteomes" id="UP000464912"/>
    </source>
</evidence>
<comment type="subunit">
    <text evidence="2 10">Heterotrimer of A, B and C subunits.</text>
</comment>
<dbReference type="InterPro" id="IPR004412">
    <property type="entry name" value="GatA"/>
</dbReference>
<keyword evidence="5 10" id="KW-0436">Ligase</keyword>
<comment type="similarity">
    <text evidence="1 10">Belongs to the amidase family. GatA subfamily.</text>
</comment>
<dbReference type="InterPro" id="IPR000120">
    <property type="entry name" value="Amidase"/>
</dbReference>
<accession>A0A6P1G9A8</accession>
<comment type="function">
    <text evidence="10">Allows the formation of correctly charged Gln-tRNA(Gln) through the transamidation of misacylated Glu-tRNA(Gln) in organisms which lack glutaminyl-tRNA synthetase. The reaction takes place in the presence of glutamine and ATP through an activated gamma-phospho-Glu-tRNA(Gln).</text>
</comment>
<dbReference type="PROSITE" id="PS00571">
    <property type="entry name" value="AMIDASES"/>
    <property type="match status" value="1"/>
</dbReference>
<dbReference type="HAMAP" id="MF_00120">
    <property type="entry name" value="GatA"/>
    <property type="match status" value="1"/>
</dbReference>
<dbReference type="GO" id="GO:0050567">
    <property type="term" value="F:glutaminyl-tRNA synthase (glutamine-hydrolyzing) activity"/>
    <property type="evidence" value="ECO:0007669"/>
    <property type="project" value="UniProtKB-UniRule"/>
</dbReference>
<dbReference type="AlphaFoldDB" id="A0A6P1G9A8"/>
<evidence type="ECO:0000256" key="5">
    <source>
        <dbReference type="ARBA" id="ARBA00022598"/>
    </source>
</evidence>
<dbReference type="RefSeq" id="WP_160095058.1">
    <property type="nucleotide sequence ID" value="NZ_CP047224.1"/>
</dbReference>
<evidence type="ECO:0000313" key="12">
    <source>
        <dbReference type="EMBL" id="QHD65039.1"/>
    </source>
</evidence>
<evidence type="ECO:0000256" key="8">
    <source>
        <dbReference type="ARBA" id="ARBA00022917"/>
    </source>
</evidence>
<evidence type="ECO:0000259" key="11">
    <source>
        <dbReference type="Pfam" id="PF01425"/>
    </source>
</evidence>
<evidence type="ECO:0000256" key="4">
    <source>
        <dbReference type="ARBA" id="ARBA00014428"/>
    </source>
</evidence>
<sequence>MNDLTKLSVAEMHRALVRREISSLELVEAHLSRIRERNPYTNALILVTEEEARLRAKLADERLRKEESVNVLTGIPYVIKDMYCTKGVRTTAASRALRNFVPTYESTVTSKLIDAGAVMLGKANMDEFAMGSSNTSSYFGPVKNPLKGKKGVDLVPGGSSGGSAAAVADYYSPFSLGSDTGGSVRQPASFCGLIGLRPTYGRCSRWGMIPLANSLDQAGIFSRNVEDNAAVFEVISGYDRKDSTCAKLEPFKYHKNPDMRCIRVGIPKECKVSGLNPQIVKLWEGTADILRQLGAEVIDVSLPCVEYSLMVYYIICSAEASSQLARYDGIRYSHDPSISASTISELYEKYRSVSFGREVKRRLFMGTHVLSSSGYSDYYAAAKELQEEIVSEYSAVFEKVDVILNPTAPNDAFPIDGKLEPLEMYMNDIFTVPTSVAKLPCISIPVGLSEDDMPLGMHLTANYFAEALLLNVALALQNALSKEVVQ</sequence>
<protein>
    <recommendedName>
        <fullName evidence="4 10">Glutamyl-tRNA(Gln) amidotransferase subunit A</fullName>
        <shortName evidence="10">Glu-ADT subunit A</shortName>
        <ecNumber evidence="3 10">6.3.5.7</ecNumber>
    </recommendedName>
</protein>
<name>A0A6P1G9A8_9RICK</name>
<dbReference type="GO" id="GO:0016740">
    <property type="term" value="F:transferase activity"/>
    <property type="evidence" value="ECO:0007669"/>
    <property type="project" value="UniProtKB-KW"/>
</dbReference>
<feature type="active site" description="Charge relay system" evidence="10">
    <location>
        <position position="80"/>
    </location>
</feature>
<feature type="domain" description="Amidase" evidence="11">
    <location>
        <begin position="25"/>
        <end position="470"/>
    </location>
</feature>
<dbReference type="EMBL" id="CP047224">
    <property type="protein sequence ID" value="QHD65039.1"/>
    <property type="molecule type" value="Genomic_DNA"/>
</dbReference>
<dbReference type="InterPro" id="IPR023631">
    <property type="entry name" value="Amidase_dom"/>
</dbReference>
<dbReference type="Proteomes" id="UP000464912">
    <property type="component" value="Chromosome"/>
</dbReference>
<reference evidence="12 13" key="2">
    <citation type="journal article" date="2020" name="MBio">
        <title>Isolation and Molecular Analysis of a Novel Neorickettsia Species That Causes Potomac Horse Fever.</title>
        <authorList>
            <person name="Teymournejad O."/>
            <person name="Lin M."/>
            <person name="Bekebrede H."/>
            <person name="Kamr A."/>
            <person name="Toribio R.E."/>
            <person name="Arroyo L.G."/>
            <person name="Baird J.D."/>
            <person name="Rikihisa Y."/>
        </authorList>
    </citation>
    <scope>NUCLEOTIDE SEQUENCE [LARGE SCALE GENOMIC DNA]</scope>
    <source>
        <strain evidence="12 13">Fin17</strain>
    </source>
</reference>
<organism evidence="12 13">
    <name type="scientific">Neorickettsia findlayensis</name>
    <dbReference type="NCBI Taxonomy" id="2686014"/>
    <lineage>
        <taxon>Bacteria</taxon>
        <taxon>Pseudomonadati</taxon>
        <taxon>Pseudomonadota</taxon>
        <taxon>Alphaproteobacteria</taxon>
        <taxon>Rickettsiales</taxon>
        <taxon>Anaplasmataceae</taxon>
        <taxon>Neorickettsia</taxon>
    </lineage>
</organism>
<reference evidence="12 13" key="1">
    <citation type="journal article" date="2020" name="MBio">
        <title>Erratum for Teymournejad et al., 'Isolation and Molecular Analysis of a Novel Neorickettsia Species That Causes Potomac Horse Fever'.</title>
        <authorList>
            <person name="Teymournejad O."/>
            <person name="Lin M."/>
            <person name="Bekebrede H."/>
            <person name="Kamr A."/>
            <person name="Toribio R.E."/>
            <person name="Arroyo L.G."/>
            <person name="Baird J.D."/>
            <person name="Rikihisa Y."/>
        </authorList>
    </citation>
    <scope>NUCLEOTIDE SEQUENCE [LARGE SCALE GENOMIC DNA]</scope>
    <source>
        <strain evidence="12 13">Fin17</strain>
    </source>
</reference>
<keyword evidence="8 10" id="KW-0648">Protein biosynthesis</keyword>
<evidence type="ECO:0000256" key="2">
    <source>
        <dbReference type="ARBA" id="ARBA00011123"/>
    </source>
</evidence>
<dbReference type="InterPro" id="IPR020556">
    <property type="entry name" value="Amidase_CS"/>
</dbReference>
<evidence type="ECO:0000256" key="6">
    <source>
        <dbReference type="ARBA" id="ARBA00022741"/>
    </source>
</evidence>